<keyword evidence="4 6" id="KW-1133">Transmembrane helix</keyword>
<evidence type="ECO:0000313" key="8">
    <source>
        <dbReference type="EMBL" id="MPL81892.1"/>
    </source>
</evidence>
<evidence type="ECO:0000256" key="6">
    <source>
        <dbReference type="SAM" id="Phobius"/>
    </source>
</evidence>
<accession>A0A644USW7</accession>
<feature type="transmembrane region" description="Helical" evidence="6">
    <location>
        <begin position="284"/>
        <end position="303"/>
    </location>
</feature>
<feature type="transmembrane region" description="Helical" evidence="6">
    <location>
        <begin position="144"/>
        <end position="163"/>
    </location>
</feature>
<keyword evidence="3 6" id="KW-0812">Transmembrane</keyword>
<feature type="transmembrane region" description="Helical" evidence="6">
    <location>
        <begin position="78"/>
        <end position="96"/>
    </location>
</feature>
<dbReference type="EMBL" id="VSSQ01000156">
    <property type="protein sequence ID" value="MPL81892.1"/>
    <property type="molecule type" value="Genomic_DNA"/>
</dbReference>
<dbReference type="PANTHER" id="PTHR12778">
    <property type="entry name" value="SOLUTE CARRIER FAMILY 33 ACETYL-COA TRANSPORTER -RELATED"/>
    <property type="match status" value="1"/>
</dbReference>
<comment type="caution">
    <text evidence="8">The sequence shown here is derived from an EMBL/GenBank/DDBJ whole genome shotgun (WGS) entry which is preliminary data.</text>
</comment>
<dbReference type="InterPro" id="IPR011701">
    <property type="entry name" value="MFS"/>
</dbReference>
<evidence type="ECO:0000256" key="4">
    <source>
        <dbReference type="ARBA" id="ARBA00022989"/>
    </source>
</evidence>
<feature type="transmembrane region" description="Helical" evidence="6">
    <location>
        <begin position="169"/>
        <end position="187"/>
    </location>
</feature>
<dbReference type="SUPFAM" id="SSF103473">
    <property type="entry name" value="MFS general substrate transporter"/>
    <property type="match status" value="1"/>
</dbReference>
<dbReference type="GO" id="GO:0016020">
    <property type="term" value="C:membrane"/>
    <property type="evidence" value="ECO:0007669"/>
    <property type="project" value="UniProtKB-SubCell"/>
</dbReference>
<keyword evidence="5 6" id="KW-0472">Membrane</keyword>
<feature type="transmembrane region" description="Helical" evidence="6">
    <location>
        <begin position="370"/>
        <end position="394"/>
    </location>
</feature>
<sequence>MWFKPTTSKLVTFFCLYIAQSIPMSFFSTVIPVMMRQENFSLASIGLLQLIKLPWILKFLWSPLVDRNCVTVSHYKKWIFSSELIYAVLIFSVAFLDFKENFTTILVLVIISFVASATQDIATDALAVLSFSRKDKSLVNSMQSMGSFAGAMLGGGALLLLFKQIGWNSLLPCLAVFVIIALAPLLFNKEIAIKEKSPAQKAKRMDFYYFFTQKGIWKQIVFLFLYYAGLIGILAMLKPYMVDLGYNMQEIGIMSGVAGTSVAFASSFAGGFILRRIGRYRSRILFSVCILLATLYFMCLSYCTPTTLMLYIGIFLLWGSYGMATIVVYTTAMDSVREGREGTDFTIQTVITHLSGMCMAIVSGKIGDHAGYHGVFLFEVVLATTSLLFILLFFKKGQTK</sequence>
<dbReference type="Gene3D" id="1.20.1250.20">
    <property type="entry name" value="MFS general substrate transporter like domains"/>
    <property type="match status" value="1"/>
</dbReference>
<feature type="transmembrane region" description="Helical" evidence="6">
    <location>
        <begin position="253"/>
        <end position="272"/>
    </location>
</feature>
<keyword evidence="2" id="KW-0813">Transport</keyword>
<proteinExistence type="predicted"/>
<evidence type="ECO:0000256" key="2">
    <source>
        <dbReference type="ARBA" id="ARBA00022448"/>
    </source>
</evidence>
<feature type="domain" description="Major facilitator superfamily (MFS) profile" evidence="7">
    <location>
        <begin position="1"/>
        <end position="398"/>
    </location>
</feature>
<feature type="transmembrane region" description="Helical" evidence="6">
    <location>
        <begin position="309"/>
        <end position="333"/>
    </location>
</feature>
<dbReference type="GO" id="GO:0022857">
    <property type="term" value="F:transmembrane transporter activity"/>
    <property type="evidence" value="ECO:0007669"/>
    <property type="project" value="InterPro"/>
</dbReference>
<evidence type="ECO:0000256" key="5">
    <source>
        <dbReference type="ARBA" id="ARBA00023136"/>
    </source>
</evidence>
<dbReference type="AlphaFoldDB" id="A0A644USW7"/>
<feature type="transmembrane region" description="Helical" evidence="6">
    <location>
        <begin position="12"/>
        <end position="34"/>
    </location>
</feature>
<dbReference type="InterPro" id="IPR020846">
    <property type="entry name" value="MFS_dom"/>
</dbReference>
<dbReference type="Pfam" id="PF07690">
    <property type="entry name" value="MFS_1"/>
    <property type="match status" value="1"/>
</dbReference>
<feature type="transmembrane region" description="Helical" evidence="6">
    <location>
        <begin position="40"/>
        <end position="57"/>
    </location>
</feature>
<dbReference type="PANTHER" id="PTHR12778:SF10">
    <property type="entry name" value="MAJOR FACILITATOR SUPERFAMILY DOMAIN-CONTAINING PROTEIN 3"/>
    <property type="match status" value="1"/>
</dbReference>
<reference evidence="8" key="1">
    <citation type="submission" date="2019-08" db="EMBL/GenBank/DDBJ databases">
        <authorList>
            <person name="Kucharzyk K."/>
            <person name="Murdoch R.W."/>
            <person name="Higgins S."/>
            <person name="Loffler F."/>
        </authorList>
    </citation>
    <scope>NUCLEOTIDE SEQUENCE</scope>
</reference>
<protein>
    <submittedName>
        <fullName evidence="8">Protein AmpG</fullName>
    </submittedName>
</protein>
<feature type="transmembrane region" description="Helical" evidence="6">
    <location>
        <begin position="102"/>
        <end position="123"/>
    </location>
</feature>
<evidence type="ECO:0000259" key="7">
    <source>
        <dbReference type="PROSITE" id="PS50850"/>
    </source>
</evidence>
<feature type="transmembrane region" description="Helical" evidence="6">
    <location>
        <begin position="345"/>
        <end position="364"/>
    </location>
</feature>
<dbReference type="InterPro" id="IPR036259">
    <property type="entry name" value="MFS_trans_sf"/>
</dbReference>
<dbReference type="PROSITE" id="PS50850">
    <property type="entry name" value="MFS"/>
    <property type="match status" value="1"/>
</dbReference>
<feature type="transmembrane region" description="Helical" evidence="6">
    <location>
        <begin position="220"/>
        <end position="241"/>
    </location>
</feature>
<organism evidence="8">
    <name type="scientific">bioreactor metagenome</name>
    <dbReference type="NCBI Taxonomy" id="1076179"/>
    <lineage>
        <taxon>unclassified sequences</taxon>
        <taxon>metagenomes</taxon>
        <taxon>ecological metagenomes</taxon>
    </lineage>
</organism>
<gene>
    <name evidence="8" type="primary">ampG_3</name>
    <name evidence="8" type="ORF">SDC9_27823</name>
</gene>
<evidence type="ECO:0000256" key="1">
    <source>
        <dbReference type="ARBA" id="ARBA00004141"/>
    </source>
</evidence>
<evidence type="ECO:0000256" key="3">
    <source>
        <dbReference type="ARBA" id="ARBA00022692"/>
    </source>
</evidence>
<dbReference type="InterPro" id="IPR004752">
    <property type="entry name" value="AmpG_permease/AT-1"/>
</dbReference>
<name>A0A644USW7_9ZZZZ</name>
<dbReference type="CDD" id="cd17485">
    <property type="entry name" value="MFS_MFSD3"/>
    <property type="match status" value="1"/>
</dbReference>
<comment type="subcellular location">
    <subcellularLocation>
        <location evidence="1">Membrane</location>
        <topology evidence="1">Multi-pass membrane protein</topology>
    </subcellularLocation>
</comment>